<feature type="transmembrane region" description="Helical" evidence="1">
    <location>
        <begin position="63"/>
        <end position="84"/>
    </location>
</feature>
<evidence type="ECO:0000256" key="1">
    <source>
        <dbReference type="SAM" id="Phobius"/>
    </source>
</evidence>
<evidence type="ECO:0000313" key="3">
    <source>
        <dbReference type="Proteomes" id="UP000650081"/>
    </source>
</evidence>
<evidence type="ECO:0000313" key="2">
    <source>
        <dbReference type="EMBL" id="MBC6993693.1"/>
    </source>
</evidence>
<gene>
    <name evidence="2" type="ORF">H9S92_05950</name>
</gene>
<keyword evidence="3" id="KW-1185">Reference proteome</keyword>
<keyword evidence="1" id="KW-0472">Membrane</keyword>
<protein>
    <submittedName>
        <fullName evidence="2">Uncharacterized protein</fullName>
    </submittedName>
</protein>
<dbReference type="EMBL" id="JACSIT010000070">
    <property type="protein sequence ID" value="MBC6993693.1"/>
    <property type="molecule type" value="Genomic_DNA"/>
</dbReference>
<proteinExistence type="predicted"/>
<keyword evidence="1" id="KW-0812">Transmembrane</keyword>
<comment type="caution">
    <text evidence="2">The sequence shown here is derived from an EMBL/GenBank/DDBJ whole genome shotgun (WGS) entry which is preliminary data.</text>
</comment>
<accession>A0A923PM38</accession>
<dbReference type="RefSeq" id="WP_187465801.1">
    <property type="nucleotide sequence ID" value="NZ_JACSIT010000070.1"/>
</dbReference>
<sequence>MNFIIWILSAINIYFGMKNFLNVINVLQDTKYSQSSTAVFAVLFLGMGIGGLYLFHIQHNSKLALWLELGPWVLALLVLLFTMATSKYN</sequence>
<feature type="transmembrane region" description="Helical" evidence="1">
    <location>
        <begin position="39"/>
        <end position="57"/>
    </location>
</feature>
<feature type="transmembrane region" description="Helical" evidence="1">
    <location>
        <begin position="6"/>
        <end position="27"/>
    </location>
</feature>
<organism evidence="2 3">
    <name type="scientific">Neolewinella lacunae</name>
    <dbReference type="NCBI Taxonomy" id="1517758"/>
    <lineage>
        <taxon>Bacteria</taxon>
        <taxon>Pseudomonadati</taxon>
        <taxon>Bacteroidota</taxon>
        <taxon>Saprospiria</taxon>
        <taxon>Saprospirales</taxon>
        <taxon>Lewinellaceae</taxon>
        <taxon>Neolewinella</taxon>
    </lineage>
</organism>
<keyword evidence="1" id="KW-1133">Transmembrane helix</keyword>
<reference evidence="2" key="1">
    <citation type="submission" date="2020-08" db="EMBL/GenBank/DDBJ databases">
        <title>Lewinella bacteria from marine environments.</title>
        <authorList>
            <person name="Zhong Y."/>
        </authorList>
    </citation>
    <scope>NUCLEOTIDE SEQUENCE</scope>
    <source>
        <strain evidence="2">KCTC 42187</strain>
    </source>
</reference>
<dbReference type="AlphaFoldDB" id="A0A923PM38"/>
<dbReference type="Proteomes" id="UP000650081">
    <property type="component" value="Unassembled WGS sequence"/>
</dbReference>
<name>A0A923PM38_9BACT</name>